<name>A0A6G9QGU9_9GAMM</name>
<dbReference type="EMBL" id="CP050313">
    <property type="protein sequence ID" value="QIR13750.1"/>
    <property type="molecule type" value="Genomic_DNA"/>
</dbReference>
<dbReference type="Gene3D" id="3.30.200.20">
    <property type="entry name" value="Phosphorylase Kinase, domain 1"/>
    <property type="match status" value="1"/>
</dbReference>
<dbReference type="InterPro" id="IPR011009">
    <property type="entry name" value="Kinase-like_dom_sf"/>
</dbReference>
<evidence type="ECO:0000259" key="3">
    <source>
        <dbReference type="Pfam" id="PF01636"/>
    </source>
</evidence>
<keyword evidence="5" id="KW-1185">Reference proteome</keyword>
<dbReference type="PANTHER" id="PTHR33540">
    <property type="entry name" value="TRNA THREONYLCARBAMOYLADENOSINE BIOSYNTHESIS PROTEIN TSAE"/>
    <property type="match status" value="1"/>
</dbReference>
<dbReference type="SUPFAM" id="SSF56112">
    <property type="entry name" value="Protein kinase-like (PK-like)"/>
    <property type="match status" value="1"/>
</dbReference>
<keyword evidence="2" id="KW-0067">ATP-binding</keyword>
<gene>
    <name evidence="4" type="ORF">HBH39_03930</name>
</gene>
<dbReference type="Proteomes" id="UP000502608">
    <property type="component" value="Chromosome"/>
</dbReference>
<reference evidence="4 5" key="1">
    <citation type="submission" date="2020-03" db="EMBL/GenBank/DDBJ databases">
        <title>Complete genome sequence of Shewanella sp.</title>
        <authorList>
            <person name="Kim Y.-S."/>
            <person name="Kim S.-J."/>
            <person name="Jung H.-K."/>
            <person name="Kim K.-H."/>
        </authorList>
    </citation>
    <scope>NUCLEOTIDE SEQUENCE [LARGE SCALE GENOMIC DNA]</scope>
    <source>
        <strain evidence="4 5">PN3F2</strain>
    </source>
</reference>
<dbReference type="AlphaFoldDB" id="A0A6G9QGU9"/>
<evidence type="ECO:0000313" key="4">
    <source>
        <dbReference type="EMBL" id="QIR13750.1"/>
    </source>
</evidence>
<dbReference type="Gene3D" id="3.90.1200.10">
    <property type="match status" value="1"/>
</dbReference>
<evidence type="ECO:0000256" key="2">
    <source>
        <dbReference type="ARBA" id="ARBA00022840"/>
    </source>
</evidence>
<evidence type="ECO:0000313" key="5">
    <source>
        <dbReference type="Proteomes" id="UP000502608"/>
    </source>
</evidence>
<sequence>MSQSDLRFSKLSTWLAQFFNQPVTLDLLCGDASFRRYFRLTHNGKRYIVADSPIELVPIAPFIAVADAYQKAGVLVPEVIHFCAENGFILQTDVGDKQLLSQLTPSNVTAYYQQALMQLIPLSQVVETTDRQVTPPLTKSLPIFDAEFVMRELTIFTEWLIGALLHYQISSAEQAMLNRSFKLLIDNVEQQPKVGMHRDFHSRNLMINHDQDCERLAIIDFQDAVVGPISYDAVSLLRDCYVRWPDELVQPLIRYHFELLKQHQLLNNNIAFSTYQQWFDLMGLQRHIKAAGIFARLKLRDGKTGYMKDIPLTLEYIIDIAAMYPQLTELSQWVKNIVFPKVQQAIAQVNSSFE</sequence>
<accession>A0A6G9QGU9</accession>
<dbReference type="Pfam" id="PF01636">
    <property type="entry name" value="APH"/>
    <property type="match status" value="1"/>
</dbReference>
<feature type="domain" description="Aminoglycoside phosphotransferase" evidence="3">
    <location>
        <begin position="30"/>
        <end position="256"/>
    </location>
</feature>
<keyword evidence="1" id="KW-0547">Nucleotide-binding</keyword>
<dbReference type="GO" id="GO:0005524">
    <property type="term" value="F:ATP binding"/>
    <property type="evidence" value="ECO:0007669"/>
    <property type="project" value="UniProtKB-KW"/>
</dbReference>
<keyword evidence="4" id="KW-0808">Transferase</keyword>
<protein>
    <submittedName>
        <fullName evidence="4">Phosphotransferase</fullName>
    </submittedName>
</protein>
<dbReference type="InterPro" id="IPR002575">
    <property type="entry name" value="Aminoglycoside_PTrfase"/>
</dbReference>
<dbReference type="RefSeq" id="WP_167675789.1">
    <property type="nucleotide sequence ID" value="NZ_CP050313.1"/>
</dbReference>
<proteinExistence type="predicted"/>
<organism evidence="4 5">
    <name type="scientific">Shewanella aestuarii</name>
    <dbReference type="NCBI Taxonomy" id="1028752"/>
    <lineage>
        <taxon>Bacteria</taxon>
        <taxon>Pseudomonadati</taxon>
        <taxon>Pseudomonadota</taxon>
        <taxon>Gammaproteobacteria</taxon>
        <taxon>Alteromonadales</taxon>
        <taxon>Shewanellaceae</taxon>
        <taxon>Shewanella</taxon>
    </lineage>
</organism>
<dbReference type="GO" id="GO:0016740">
    <property type="term" value="F:transferase activity"/>
    <property type="evidence" value="ECO:0007669"/>
    <property type="project" value="UniProtKB-KW"/>
</dbReference>
<evidence type="ECO:0000256" key="1">
    <source>
        <dbReference type="ARBA" id="ARBA00022741"/>
    </source>
</evidence>
<dbReference type="PANTHER" id="PTHR33540:SF1">
    <property type="entry name" value="N-ACETYLMURAMATE_N-ACETYLGLUCOSAMINE KINASE"/>
    <property type="match status" value="1"/>
</dbReference>
<dbReference type="KEGG" id="saes:HBH39_03930"/>